<evidence type="ECO:0000313" key="8">
    <source>
        <dbReference type="Proteomes" id="UP000182703"/>
    </source>
</evidence>
<evidence type="ECO:0000256" key="2">
    <source>
        <dbReference type="ARBA" id="ARBA00029447"/>
    </source>
</evidence>
<keyword evidence="4" id="KW-0472">Membrane</keyword>
<evidence type="ECO:0000313" key="7">
    <source>
        <dbReference type="EMBL" id="APF37203.1"/>
    </source>
</evidence>
<keyword evidence="8" id="KW-1185">Reference proteome</keyword>
<dbReference type="SMART" id="SM00304">
    <property type="entry name" value="HAMP"/>
    <property type="match status" value="1"/>
</dbReference>
<dbReference type="InterPro" id="IPR003660">
    <property type="entry name" value="HAMP_dom"/>
</dbReference>
<dbReference type="PROSITE" id="PS50111">
    <property type="entry name" value="CHEMOTAXIS_TRANSDUC_2"/>
    <property type="match status" value="1"/>
</dbReference>
<dbReference type="PROSITE" id="PS50885">
    <property type="entry name" value="HAMP"/>
    <property type="match status" value="1"/>
</dbReference>
<dbReference type="EMBL" id="CP018095">
    <property type="protein sequence ID" value="APF37203.1"/>
    <property type="molecule type" value="Genomic_DNA"/>
</dbReference>
<protein>
    <recommendedName>
        <fullName evidence="9">Methyl-accepting chemotaxis protein</fullName>
    </recommendedName>
</protein>
<dbReference type="PANTHER" id="PTHR32089:SF112">
    <property type="entry name" value="LYSOZYME-LIKE PROTEIN-RELATED"/>
    <property type="match status" value="1"/>
</dbReference>
<gene>
    <name evidence="7" type="ORF">BOQ54_07570</name>
</gene>
<dbReference type="Pfam" id="PF00015">
    <property type="entry name" value="MCPsignal"/>
    <property type="match status" value="1"/>
</dbReference>
<keyword evidence="4" id="KW-0812">Transmembrane</keyword>
<dbReference type="InterPro" id="IPR032255">
    <property type="entry name" value="HBM"/>
</dbReference>
<dbReference type="SUPFAM" id="SSF58104">
    <property type="entry name" value="Methyl-accepting chemotaxis protein (MCP) signaling domain"/>
    <property type="match status" value="1"/>
</dbReference>
<evidence type="ECO:0000259" key="6">
    <source>
        <dbReference type="PROSITE" id="PS50885"/>
    </source>
</evidence>
<dbReference type="Proteomes" id="UP000182703">
    <property type="component" value="Chromosome"/>
</dbReference>
<dbReference type="KEGG" id="cdq:BOQ54_07570"/>
<dbReference type="SMART" id="SM00283">
    <property type="entry name" value="MA"/>
    <property type="match status" value="1"/>
</dbReference>
<keyword evidence="1 3" id="KW-0807">Transducer</keyword>
<name>A0AAC9JNL2_9HYPH</name>
<dbReference type="Pfam" id="PF00672">
    <property type="entry name" value="HAMP"/>
    <property type="match status" value="1"/>
</dbReference>
<dbReference type="AlphaFoldDB" id="A0AAC9JNL2"/>
<dbReference type="Gene3D" id="6.10.340.10">
    <property type="match status" value="1"/>
</dbReference>
<dbReference type="SMART" id="SM01358">
    <property type="entry name" value="HBM"/>
    <property type="match status" value="1"/>
</dbReference>
<dbReference type="GO" id="GO:0007165">
    <property type="term" value="P:signal transduction"/>
    <property type="evidence" value="ECO:0007669"/>
    <property type="project" value="UniProtKB-KW"/>
</dbReference>
<comment type="similarity">
    <text evidence="2">Belongs to the methyl-accepting chemotaxis (MCP) protein family.</text>
</comment>
<dbReference type="CDD" id="cd06225">
    <property type="entry name" value="HAMP"/>
    <property type="match status" value="1"/>
</dbReference>
<keyword evidence="4" id="KW-1133">Transmembrane helix</keyword>
<proteinExistence type="inferred from homology"/>
<dbReference type="Gene3D" id="1.10.287.950">
    <property type="entry name" value="Methyl-accepting chemotaxis protein"/>
    <property type="match status" value="1"/>
</dbReference>
<accession>A0AAC9JNL2</accession>
<evidence type="ECO:0000256" key="1">
    <source>
        <dbReference type="ARBA" id="ARBA00023224"/>
    </source>
</evidence>
<sequence>MADHAKVRELMWRRSGVSLRLRLMLLAGVPFLGMLGVTAISLFGLAAIESAQEGAARASQLEQTALVMQSELREIDLSVEQLLLGQGEVSLAHVESHIGQAESLLARLTALDAEAVLRGEVGAIQGALARMRERFADLVAAQDRIGFTLDEGLRGTFREAAGEAERRLVPRAPQEATVWRLRAMNALLMVRRYEKDYMIAGTQQALGQHRQALQALEQELAAVPADQRWLAEQVTPYVGVYRAAFDRHIADTAARRSAEAAFTEHLRDGIAVARRMVGLAAQHEAATLEAMGATSSVLRHVQVLALVITVVLSGAAAYLMARGLSRPLQSMIVAMRRLRAGERDVAVMGEGRHDEIGEMAQAVAMFRDHARQRDALIADANRNAMVTQRRAERLEALVTRFEADISRTLASVRDGVRLLDGMAADLMNMSAGVSHKAREAEVAVTGVSDNVASVAAGVDHLTSSTEGIANRAAQSDAVAEQAVVAIGHTVETIRSLAERAARIEEVTDIIHAIADQVNLLSLNAAIEAARAGDAGRGFAVVAQEVKGLAGQTAAFASEIAAKIKEIQEASAAAEHSVGAMDGLVAEVSGVATGVAEAAREQHGIVARMAAKTQAVAAEARAGALSMRSVENEVVRAGAAAAAVSEWSSRLSQQADALEASVRAFLAGVEAAEAEDDTASGPQGEAGAA</sequence>
<evidence type="ECO:0008006" key="9">
    <source>
        <dbReference type="Google" id="ProtNLM"/>
    </source>
</evidence>
<feature type="domain" description="Methyl-accepting transducer" evidence="5">
    <location>
        <begin position="415"/>
        <end position="641"/>
    </location>
</feature>
<reference evidence="7 8" key="1">
    <citation type="submission" date="2016-11" db="EMBL/GenBank/DDBJ databases">
        <title>Complete genome sequence of the aerobically denitrifying bacterium Chelatococcus daeguensis TAD1.</title>
        <authorList>
            <person name="Yang Y."/>
            <person name="Huang S."/>
            <person name="Lin E."/>
        </authorList>
    </citation>
    <scope>NUCLEOTIDE SEQUENCE [LARGE SCALE GENOMIC DNA]</scope>
    <source>
        <strain evidence="7 8">TAD1</strain>
    </source>
</reference>
<feature type="domain" description="HAMP" evidence="6">
    <location>
        <begin position="322"/>
        <end position="375"/>
    </location>
</feature>
<organism evidence="7 8">
    <name type="scientific">Chelatococcus daeguensis</name>
    <dbReference type="NCBI Taxonomy" id="444444"/>
    <lineage>
        <taxon>Bacteria</taxon>
        <taxon>Pseudomonadati</taxon>
        <taxon>Pseudomonadota</taxon>
        <taxon>Alphaproteobacteria</taxon>
        <taxon>Hyphomicrobiales</taxon>
        <taxon>Chelatococcaceae</taxon>
        <taxon>Chelatococcus</taxon>
    </lineage>
</organism>
<evidence type="ECO:0000256" key="3">
    <source>
        <dbReference type="PROSITE-ProRule" id="PRU00284"/>
    </source>
</evidence>
<dbReference type="GO" id="GO:0016020">
    <property type="term" value="C:membrane"/>
    <property type="evidence" value="ECO:0007669"/>
    <property type="project" value="InterPro"/>
</dbReference>
<evidence type="ECO:0000259" key="5">
    <source>
        <dbReference type="PROSITE" id="PS50111"/>
    </source>
</evidence>
<dbReference type="PANTHER" id="PTHR32089">
    <property type="entry name" value="METHYL-ACCEPTING CHEMOTAXIS PROTEIN MCPB"/>
    <property type="match status" value="1"/>
</dbReference>
<feature type="transmembrane region" description="Helical" evidence="4">
    <location>
        <begin position="21"/>
        <end position="48"/>
    </location>
</feature>
<dbReference type="InterPro" id="IPR004089">
    <property type="entry name" value="MCPsignal_dom"/>
</dbReference>
<evidence type="ECO:0000256" key="4">
    <source>
        <dbReference type="SAM" id="Phobius"/>
    </source>
</evidence>